<dbReference type="VEuPathDB" id="TrichDB:TVAGG3_0464510"/>
<dbReference type="InterPro" id="IPR000719">
    <property type="entry name" value="Prot_kinase_dom"/>
</dbReference>
<dbReference type="Pfam" id="PF00069">
    <property type="entry name" value="Pkinase"/>
    <property type="match status" value="1"/>
</dbReference>
<dbReference type="EMBL" id="DS113348">
    <property type="protein sequence ID" value="EAY09870.1"/>
    <property type="molecule type" value="Genomic_DNA"/>
</dbReference>
<dbReference type="PROSITE" id="PS50011">
    <property type="entry name" value="PROTEIN_KINASE_DOM"/>
    <property type="match status" value="1"/>
</dbReference>
<dbReference type="RefSeq" id="XP_001322093.1">
    <property type="nucleotide sequence ID" value="XM_001322058.1"/>
</dbReference>
<proteinExistence type="predicted"/>
<dbReference type="Gene3D" id="1.10.510.10">
    <property type="entry name" value="Transferase(Phosphotransferase) domain 1"/>
    <property type="match status" value="1"/>
</dbReference>
<dbReference type="InterPro" id="IPR011009">
    <property type="entry name" value="Kinase-like_dom_sf"/>
</dbReference>
<name>A2EBQ8_TRIV3</name>
<keyword evidence="3" id="KW-0808">Transferase</keyword>
<accession>A2EBQ8</accession>
<sequence length="106" mass="12501">MEIGIDDEERDFLRKQGLIITAVIAQGGFGIILKVYSTLYKTEFAMKKVPETSFDFKEIECIKSIDDPRIVSLYNYFHYKGFYYMLMEYCITDLERIVRDGSRISR</sequence>
<dbReference type="VEuPathDB" id="TrichDB:TVAG_373770"/>
<dbReference type="AlphaFoldDB" id="A2EBQ8"/>
<reference evidence="3" key="2">
    <citation type="journal article" date="2007" name="Science">
        <title>Draft genome sequence of the sexually transmitted pathogen Trichomonas vaginalis.</title>
        <authorList>
            <person name="Carlton J.M."/>
            <person name="Hirt R.P."/>
            <person name="Silva J.C."/>
            <person name="Delcher A.L."/>
            <person name="Schatz M."/>
            <person name="Zhao Q."/>
            <person name="Wortman J.R."/>
            <person name="Bidwell S.L."/>
            <person name="Alsmark U.C.M."/>
            <person name="Besteiro S."/>
            <person name="Sicheritz-Ponten T."/>
            <person name="Noel C.J."/>
            <person name="Dacks J.B."/>
            <person name="Foster P.G."/>
            <person name="Simillion C."/>
            <person name="Van de Peer Y."/>
            <person name="Miranda-Saavedra D."/>
            <person name="Barton G.J."/>
            <person name="Westrop G.D."/>
            <person name="Mueller S."/>
            <person name="Dessi D."/>
            <person name="Fiori P.L."/>
            <person name="Ren Q."/>
            <person name="Paulsen I."/>
            <person name="Zhang H."/>
            <person name="Bastida-Corcuera F.D."/>
            <person name="Simoes-Barbosa A."/>
            <person name="Brown M.T."/>
            <person name="Hayes R.D."/>
            <person name="Mukherjee M."/>
            <person name="Okumura C.Y."/>
            <person name="Schneider R."/>
            <person name="Smith A.J."/>
            <person name="Vanacova S."/>
            <person name="Villalvazo M."/>
            <person name="Haas B.J."/>
            <person name="Pertea M."/>
            <person name="Feldblyum T.V."/>
            <person name="Utterback T.R."/>
            <person name="Shu C.L."/>
            <person name="Osoegawa K."/>
            <person name="de Jong P.J."/>
            <person name="Hrdy I."/>
            <person name="Horvathova L."/>
            <person name="Zubacova Z."/>
            <person name="Dolezal P."/>
            <person name="Malik S.B."/>
            <person name="Logsdon J.M. Jr."/>
            <person name="Henze K."/>
            <person name="Gupta A."/>
            <person name="Wang C.C."/>
            <person name="Dunne R.L."/>
            <person name="Upcroft J.A."/>
            <person name="Upcroft P."/>
            <person name="White O."/>
            <person name="Salzberg S.L."/>
            <person name="Tang P."/>
            <person name="Chiu C.-H."/>
            <person name="Lee Y.-S."/>
            <person name="Embley T.M."/>
            <person name="Coombs G.H."/>
            <person name="Mottram J.C."/>
            <person name="Tachezy J."/>
            <person name="Fraser-Liggett C.M."/>
            <person name="Johnson P.J."/>
        </authorList>
    </citation>
    <scope>NUCLEOTIDE SEQUENCE [LARGE SCALE GENOMIC DNA]</scope>
    <source>
        <strain evidence="3">G3</strain>
    </source>
</reference>
<evidence type="ECO:0000313" key="3">
    <source>
        <dbReference type="EMBL" id="EAY09870.1"/>
    </source>
</evidence>
<protein>
    <submittedName>
        <fullName evidence="3">CDC2+/CDC28-related protein kinase, putative</fullName>
    </submittedName>
</protein>
<dbReference type="SUPFAM" id="SSF56112">
    <property type="entry name" value="Protein kinase-like (PK-like)"/>
    <property type="match status" value="1"/>
</dbReference>
<keyword evidence="4" id="KW-1185">Reference proteome</keyword>
<feature type="domain" description="Protein kinase" evidence="2">
    <location>
        <begin position="18"/>
        <end position="106"/>
    </location>
</feature>
<organism evidence="3 4">
    <name type="scientific">Trichomonas vaginalis (strain ATCC PRA-98 / G3)</name>
    <dbReference type="NCBI Taxonomy" id="412133"/>
    <lineage>
        <taxon>Eukaryota</taxon>
        <taxon>Metamonada</taxon>
        <taxon>Parabasalia</taxon>
        <taxon>Trichomonadida</taxon>
        <taxon>Trichomonadidae</taxon>
        <taxon>Trichomonas</taxon>
    </lineage>
</organism>
<dbReference type="Proteomes" id="UP000001542">
    <property type="component" value="Unassembled WGS sequence"/>
</dbReference>
<dbReference type="SMR" id="A2EBQ8"/>
<keyword evidence="3" id="KW-0418">Kinase</keyword>
<gene>
    <name evidence="3" type="ORF">TVAG_373770</name>
</gene>
<feature type="transmembrane region" description="Helical" evidence="1">
    <location>
        <begin position="17"/>
        <end position="37"/>
    </location>
</feature>
<evidence type="ECO:0000313" key="4">
    <source>
        <dbReference type="Proteomes" id="UP000001542"/>
    </source>
</evidence>
<keyword evidence="1" id="KW-0472">Membrane</keyword>
<dbReference type="PANTHER" id="PTHR24362">
    <property type="entry name" value="SERINE/THREONINE-PROTEIN KINASE NEK"/>
    <property type="match status" value="1"/>
</dbReference>
<keyword evidence="1" id="KW-1133">Transmembrane helix</keyword>
<dbReference type="PANTHER" id="PTHR24362:SF309">
    <property type="entry name" value="PROTEIN KINASE DOMAIN-CONTAINING PROTEIN"/>
    <property type="match status" value="1"/>
</dbReference>
<dbReference type="STRING" id="5722.A2EBQ8"/>
<keyword evidence="1" id="KW-0812">Transmembrane</keyword>
<dbReference type="GO" id="GO:0004672">
    <property type="term" value="F:protein kinase activity"/>
    <property type="evidence" value="ECO:0007669"/>
    <property type="project" value="InterPro"/>
</dbReference>
<dbReference type="KEGG" id="tva:4767803"/>
<dbReference type="InParanoid" id="A2EBQ8"/>
<reference evidence="3" key="1">
    <citation type="submission" date="2006-10" db="EMBL/GenBank/DDBJ databases">
        <authorList>
            <person name="Amadeo P."/>
            <person name="Zhao Q."/>
            <person name="Wortman J."/>
            <person name="Fraser-Liggett C."/>
            <person name="Carlton J."/>
        </authorList>
    </citation>
    <scope>NUCLEOTIDE SEQUENCE</scope>
    <source>
        <strain evidence="3">G3</strain>
    </source>
</reference>
<evidence type="ECO:0000259" key="2">
    <source>
        <dbReference type="PROSITE" id="PS50011"/>
    </source>
</evidence>
<evidence type="ECO:0000256" key="1">
    <source>
        <dbReference type="SAM" id="Phobius"/>
    </source>
</evidence>
<dbReference type="GO" id="GO:0005524">
    <property type="term" value="F:ATP binding"/>
    <property type="evidence" value="ECO:0007669"/>
    <property type="project" value="InterPro"/>
</dbReference>